<dbReference type="InterPro" id="IPR002322">
    <property type="entry name" value="Cyt_c_III"/>
</dbReference>
<reference evidence="9 10" key="1">
    <citation type="submission" date="2020-06" db="EMBL/GenBank/DDBJ databases">
        <title>Interaction of electrochemicaly active bacteria, Geobacter bremensis R4 on different carbon anode.</title>
        <authorList>
            <person name="Meng L."/>
            <person name="Yoshida N."/>
        </authorList>
    </citation>
    <scope>NUCLEOTIDE SEQUENCE [LARGE SCALE GENOMIC DNA]</scope>
    <source>
        <strain evidence="9 10">R4</strain>
    </source>
</reference>
<dbReference type="CDD" id="cd08168">
    <property type="entry name" value="Cytochrom_C3"/>
    <property type="match status" value="1"/>
</dbReference>
<evidence type="ECO:0000256" key="1">
    <source>
        <dbReference type="ARBA" id="ARBA00022448"/>
    </source>
</evidence>
<sequence>MKRILAAVVLSLFCAGFAAASDDADVVLPAKNGNVTFPHKKHQDMKELKCTDCHETDKGGKIADLGKDWAHKTCKGCHTDKGKGPTKCTECHKK</sequence>
<feature type="binding site" description="axial binding residue" evidence="6">
    <location>
        <position position="53"/>
    </location>
    <ligand>
        <name>heme c</name>
        <dbReference type="ChEBI" id="CHEBI:61717"/>
        <label>1</label>
    </ligand>
    <ligandPart>
        <name>Fe</name>
        <dbReference type="ChEBI" id="CHEBI:18248"/>
    </ligandPart>
</feature>
<protein>
    <submittedName>
        <fullName evidence="9">Cytochrome c3</fullName>
    </submittedName>
</protein>
<evidence type="ECO:0000256" key="5">
    <source>
        <dbReference type="ARBA" id="ARBA00023004"/>
    </source>
</evidence>
<feature type="chain" id="PRO_5027769175" evidence="7">
    <location>
        <begin position="21"/>
        <end position="94"/>
    </location>
</feature>
<evidence type="ECO:0000256" key="3">
    <source>
        <dbReference type="ARBA" id="ARBA00022723"/>
    </source>
</evidence>
<proteinExistence type="predicted"/>
<comment type="cofactor">
    <cofactor evidence="6">
        <name>heme c</name>
        <dbReference type="ChEBI" id="CHEBI:61717"/>
    </cofactor>
    <text evidence="6">Binds 4 heme c groups covalently per monomer.</text>
</comment>
<dbReference type="EMBL" id="AP023213">
    <property type="protein sequence ID" value="BCG49162.1"/>
    <property type="molecule type" value="Genomic_DNA"/>
</dbReference>
<dbReference type="GO" id="GO:0020037">
    <property type="term" value="F:heme binding"/>
    <property type="evidence" value="ECO:0007669"/>
    <property type="project" value="InterPro"/>
</dbReference>
<keyword evidence="7" id="KW-0732">Signal</keyword>
<accession>A0A6S6M4A9</accession>
<dbReference type="InterPro" id="IPR036280">
    <property type="entry name" value="Multihaem_cyt_sf"/>
</dbReference>
<dbReference type="InterPro" id="IPR053591">
    <property type="entry name" value="Cytochrome_c"/>
</dbReference>
<dbReference type="KEGG" id="gbn:GEOBRER4_39120"/>
<dbReference type="RefSeq" id="WP_185243686.1">
    <property type="nucleotide sequence ID" value="NZ_AP023213.1"/>
</dbReference>
<evidence type="ECO:0000313" key="10">
    <source>
        <dbReference type="Proteomes" id="UP000515472"/>
    </source>
</evidence>
<keyword evidence="2 6" id="KW-0349">Heme</keyword>
<keyword evidence="3 6" id="KW-0479">Metal-binding</keyword>
<feature type="domain" description="Cytochrome c7-like" evidence="8">
    <location>
        <begin position="35"/>
        <end position="93"/>
    </location>
</feature>
<evidence type="ECO:0000259" key="8">
    <source>
        <dbReference type="Pfam" id="PF14522"/>
    </source>
</evidence>
<evidence type="ECO:0000256" key="7">
    <source>
        <dbReference type="SAM" id="SignalP"/>
    </source>
</evidence>
<dbReference type="SUPFAM" id="SSF48695">
    <property type="entry name" value="Multiheme cytochromes"/>
    <property type="match status" value="1"/>
</dbReference>
<dbReference type="GO" id="GO:0009055">
    <property type="term" value="F:electron transfer activity"/>
    <property type="evidence" value="ECO:0007669"/>
    <property type="project" value="InterPro"/>
</dbReference>
<dbReference type="AlphaFoldDB" id="A0A6S6M4A9"/>
<feature type="binding site" description="axial binding residue" evidence="6">
    <location>
        <position position="42"/>
    </location>
    <ligand>
        <name>heme c</name>
        <dbReference type="ChEBI" id="CHEBI:61717"/>
        <label>1</label>
    </ligand>
    <ligandPart>
        <name>Fe</name>
        <dbReference type="ChEBI" id="CHEBI:18248"/>
    </ligandPart>
</feature>
<organism evidence="9 10">
    <name type="scientific">Citrifermentans bremense</name>
    <dbReference type="NCBI Taxonomy" id="60035"/>
    <lineage>
        <taxon>Bacteria</taxon>
        <taxon>Pseudomonadati</taxon>
        <taxon>Thermodesulfobacteriota</taxon>
        <taxon>Desulfuromonadia</taxon>
        <taxon>Geobacterales</taxon>
        <taxon>Geobacteraceae</taxon>
        <taxon>Citrifermentans</taxon>
    </lineage>
</organism>
<name>A0A6S6M4A9_9BACT</name>
<feature type="binding site" description="axial binding residue" evidence="6">
    <location>
        <position position="91"/>
    </location>
    <ligand>
        <name>heme c</name>
        <dbReference type="ChEBI" id="CHEBI:61717"/>
        <label>1</label>
    </ligand>
    <ligandPart>
        <name>Fe</name>
        <dbReference type="ChEBI" id="CHEBI:18248"/>
    </ligandPart>
</feature>
<keyword evidence="5 6" id="KW-0408">Iron</keyword>
<evidence type="ECO:0000256" key="6">
    <source>
        <dbReference type="PIRSR" id="PIRSR602322-1"/>
    </source>
</evidence>
<dbReference type="NCBIfam" id="NF043011">
    <property type="entry name" value="CytC7_Geobact"/>
    <property type="match status" value="1"/>
</dbReference>
<dbReference type="GO" id="GO:0046872">
    <property type="term" value="F:metal ion binding"/>
    <property type="evidence" value="ECO:0007669"/>
    <property type="project" value="UniProtKB-KW"/>
</dbReference>
<feature type="binding site" description="axial binding residue" evidence="6">
    <location>
        <position position="39"/>
    </location>
    <ligand>
        <name>heme c</name>
        <dbReference type="ChEBI" id="CHEBI:61717"/>
        <label>1</label>
    </ligand>
    <ligandPart>
        <name>Fe</name>
        <dbReference type="ChEBI" id="CHEBI:18248"/>
    </ligandPart>
</feature>
<feature type="binding site" description="axial binding residue" evidence="6">
    <location>
        <position position="74"/>
    </location>
    <ligand>
        <name>heme c</name>
        <dbReference type="ChEBI" id="CHEBI:61717"/>
        <label>1</label>
    </ligand>
    <ligandPart>
        <name>Fe</name>
        <dbReference type="ChEBI" id="CHEBI:18248"/>
    </ligandPart>
</feature>
<evidence type="ECO:0000313" key="9">
    <source>
        <dbReference type="EMBL" id="BCG49162.1"/>
    </source>
</evidence>
<feature type="binding site" description="axial binding residue" evidence="6">
    <location>
        <position position="92"/>
    </location>
    <ligand>
        <name>heme c</name>
        <dbReference type="ChEBI" id="CHEBI:61717"/>
        <label>1</label>
    </ligand>
    <ligandPart>
        <name>Fe</name>
        <dbReference type="ChEBI" id="CHEBI:18248"/>
    </ligandPart>
</feature>
<feature type="binding site" description="axial binding residue" evidence="6">
    <location>
        <position position="78"/>
    </location>
    <ligand>
        <name>heme c</name>
        <dbReference type="ChEBI" id="CHEBI:61717"/>
        <label>1</label>
    </ligand>
    <ligandPart>
        <name>Fe</name>
        <dbReference type="ChEBI" id="CHEBI:18248"/>
    </ligandPart>
</feature>
<dbReference type="Pfam" id="PF14522">
    <property type="entry name" value="Cytochrome_C7"/>
    <property type="match status" value="1"/>
</dbReference>
<keyword evidence="4" id="KW-0249">Electron transport</keyword>
<keyword evidence="1" id="KW-0813">Transport</keyword>
<feature type="binding site" description="axial binding residue" evidence="6">
    <location>
        <position position="77"/>
    </location>
    <ligand>
        <name>heme c</name>
        <dbReference type="ChEBI" id="CHEBI:61717"/>
        <label>1</label>
    </ligand>
    <ligandPart>
        <name>Fe</name>
        <dbReference type="ChEBI" id="CHEBI:18248"/>
    </ligandPart>
</feature>
<feature type="signal peptide" evidence="7">
    <location>
        <begin position="1"/>
        <end position="20"/>
    </location>
</feature>
<keyword evidence="10" id="KW-1185">Reference proteome</keyword>
<feature type="binding site" description="axial binding residue" evidence="6">
    <location>
        <position position="50"/>
    </location>
    <ligand>
        <name>heme c</name>
        <dbReference type="ChEBI" id="CHEBI:61717"/>
        <label>1</label>
    </ligand>
    <ligandPart>
        <name>Fe</name>
        <dbReference type="ChEBI" id="CHEBI:18248"/>
    </ligandPart>
</feature>
<evidence type="ECO:0000256" key="4">
    <source>
        <dbReference type="ARBA" id="ARBA00022982"/>
    </source>
</evidence>
<feature type="binding site" description="axial binding residue" evidence="6">
    <location>
        <position position="54"/>
    </location>
    <ligand>
        <name>heme c</name>
        <dbReference type="ChEBI" id="CHEBI:61717"/>
        <label>3</label>
    </ligand>
    <ligandPart>
        <name>Fe</name>
        <dbReference type="ChEBI" id="CHEBI:18248"/>
    </ligandPart>
</feature>
<gene>
    <name evidence="9" type="ORF">GEOBRER4_n4067</name>
</gene>
<dbReference type="Gene3D" id="3.90.10.10">
    <property type="entry name" value="Cytochrome C3"/>
    <property type="match status" value="1"/>
</dbReference>
<dbReference type="Proteomes" id="UP000515472">
    <property type="component" value="Chromosome"/>
</dbReference>
<feature type="binding site" description="axial binding residue" evidence="6">
    <location>
        <position position="88"/>
    </location>
    <ligand>
        <name>heme c</name>
        <dbReference type="ChEBI" id="CHEBI:61717"/>
        <label>1</label>
    </ligand>
    <ligandPart>
        <name>Fe</name>
        <dbReference type="ChEBI" id="CHEBI:18248"/>
    </ligandPart>
</feature>
<dbReference type="PRINTS" id="PR00609">
    <property type="entry name" value="CYTOCHROMEC3"/>
</dbReference>
<evidence type="ECO:0000256" key="2">
    <source>
        <dbReference type="ARBA" id="ARBA00022617"/>
    </source>
</evidence>
<dbReference type="InterPro" id="IPR029467">
    <property type="entry name" value="Cyt_c7-like"/>
</dbReference>